<name>A0A7X9DKR3_UNCKA</name>
<organism evidence="2 3">
    <name type="scientific">candidate division WWE3 bacterium</name>
    <dbReference type="NCBI Taxonomy" id="2053526"/>
    <lineage>
        <taxon>Bacteria</taxon>
        <taxon>Katanobacteria</taxon>
    </lineage>
</organism>
<dbReference type="InterPro" id="IPR029044">
    <property type="entry name" value="Nucleotide-diphossugar_trans"/>
</dbReference>
<dbReference type="PANTHER" id="PTHR43685:SF2">
    <property type="entry name" value="GLYCOSYLTRANSFERASE 2-LIKE DOMAIN-CONTAINING PROTEIN"/>
    <property type="match status" value="1"/>
</dbReference>
<dbReference type="AlphaFoldDB" id="A0A7X9DKR3"/>
<reference evidence="2 3" key="1">
    <citation type="journal article" date="2020" name="Biotechnol. Biofuels">
        <title>New insights from the biogas microbiome by comprehensive genome-resolved metagenomics of nearly 1600 species originating from multiple anaerobic digesters.</title>
        <authorList>
            <person name="Campanaro S."/>
            <person name="Treu L."/>
            <person name="Rodriguez-R L.M."/>
            <person name="Kovalovszki A."/>
            <person name="Ziels R.M."/>
            <person name="Maus I."/>
            <person name="Zhu X."/>
            <person name="Kougias P.G."/>
            <person name="Basile A."/>
            <person name="Luo G."/>
            <person name="Schluter A."/>
            <person name="Konstantinidis K.T."/>
            <person name="Angelidaki I."/>
        </authorList>
    </citation>
    <scope>NUCLEOTIDE SEQUENCE [LARGE SCALE GENOMIC DNA]</scope>
    <source>
        <strain evidence="2">AS27yjCOA_165</strain>
    </source>
</reference>
<evidence type="ECO:0000313" key="3">
    <source>
        <dbReference type="Proteomes" id="UP000526033"/>
    </source>
</evidence>
<dbReference type="InterPro" id="IPR050834">
    <property type="entry name" value="Glycosyltransf_2"/>
</dbReference>
<accession>A0A7X9DKR3</accession>
<comment type="caution">
    <text evidence="2">The sequence shown here is derived from an EMBL/GenBank/DDBJ whole genome shotgun (WGS) entry which is preliminary data.</text>
</comment>
<dbReference type="Gene3D" id="3.90.550.10">
    <property type="entry name" value="Spore Coat Polysaccharide Biosynthesis Protein SpsA, Chain A"/>
    <property type="match status" value="1"/>
</dbReference>
<keyword evidence="2" id="KW-0808">Transferase</keyword>
<dbReference type="Proteomes" id="UP000526033">
    <property type="component" value="Unassembled WGS sequence"/>
</dbReference>
<dbReference type="SUPFAM" id="SSF53448">
    <property type="entry name" value="Nucleotide-diphospho-sugar transferases"/>
    <property type="match status" value="1"/>
</dbReference>
<protein>
    <submittedName>
        <fullName evidence="2">Glycosyltransferase</fullName>
    </submittedName>
</protein>
<dbReference type="Pfam" id="PF00535">
    <property type="entry name" value="Glycos_transf_2"/>
    <property type="match status" value="1"/>
</dbReference>
<feature type="domain" description="Glycosyltransferase 2-like" evidence="1">
    <location>
        <begin position="8"/>
        <end position="164"/>
    </location>
</feature>
<dbReference type="InterPro" id="IPR001173">
    <property type="entry name" value="Glyco_trans_2-like"/>
</dbReference>
<proteinExistence type="predicted"/>
<dbReference type="EMBL" id="JAAZNL010000021">
    <property type="protein sequence ID" value="NMB70004.1"/>
    <property type="molecule type" value="Genomic_DNA"/>
</dbReference>
<evidence type="ECO:0000259" key="1">
    <source>
        <dbReference type="Pfam" id="PF00535"/>
    </source>
</evidence>
<dbReference type="PANTHER" id="PTHR43685">
    <property type="entry name" value="GLYCOSYLTRANSFERASE"/>
    <property type="match status" value="1"/>
</dbReference>
<dbReference type="GO" id="GO:0016740">
    <property type="term" value="F:transferase activity"/>
    <property type="evidence" value="ECO:0007669"/>
    <property type="project" value="UniProtKB-KW"/>
</dbReference>
<evidence type="ECO:0000313" key="2">
    <source>
        <dbReference type="EMBL" id="NMB70004.1"/>
    </source>
</evidence>
<sequence>MTNSAKISIIIPALNEEDYIGGLLTCLCNQTFKDFEVIVIDGNSWDSTREKVFEFTGLLDLKCINAQRKGISFQRNLGVTYAQYDKIIFLDADGYIQDDFLERVYNYITVHSDVDIMTTWIEPLSTKKIDKVLYFTYNQFYLDLIKKVKPQGGGAFIFIKKAVFNALGGFNEKAYVAEDHDLFARAHKAGYKYALIKRPSIKTSVRRLEKQGRLRYIWTMGKGAIYMHLVGPIESSKIIDYMMDEGGAFYKLNISNIQHNLEHNLRFLKKKRK</sequence>
<gene>
    <name evidence="2" type="ORF">GYA27_02275</name>
</gene>